<organism evidence="1 2">
    <name type="scientific">Arcicella rosea</name>
    <dbReference type="NCBI Taxonomy" id="502909"/>
    <lineage>
        <taxon>Bacteria</taxon>
        <taxon>Pseudomonadati</taxon>
        <taxon>Bacteroidota</taxon>
        <taxon>Cytophagia</taxon>
        <taxon>Cytophagales</taxon>
        <taxon>Flectobacillaceae</taxon>
        <taxon>Arcicella</taxon>
    </lineage>
</organism>
<proteinExistence type="predicted"/>
<name>A0A841EQB4_9BACT</name>
<evidence type="ECO:0000313" key="1">
    <source>
        <dbReference type="EMBL" id="MBB6003193.1"/>
    </source>
</evidence>
<dbReference type="RefSeq" id="WP_184133497.1">
    <property type="nucleotide sequence ID" value="NZ_JACHKT010000010.1"/>
</dbReference>
<accession>A0A841EQB4</accession>
<evidence type="ECO:0008006" key="3">
    <source>
        <dbReference type="Google" id="ProtNLM"/>
    </source>
</evidence>
<comment type="caution">
    <text evidence="1">The sequence shown here is derived from an EMBL/GenBank/DDBJ whole genome shotgun (WGS) entry which is preliminary data.</text>
</comment>
<protein>
    <recommendedName>
        <fullName evidence="3">Phosphate-selective porin O and P</fullName>
    </recommendedName>
</protein>
<dbReference type="AlphaFoldDB" id="A0A841EQB4"/>
<reference evidence="1 2" key="1">
    <citation type="submission" date="2020-08" db="EMBL/GenBank/DDBJ databases">
        <title>Functional genomics of gut bacteria from endangered species of beetles.</title>
        <authorList>
            <person name="Carlos-Shanley C."/>
        </authorList>
    </citation>
    <scope>NUCLEOTIDE SEQUENCE [LARGE SCALE GENOMIC DNA]</scope>
    <source>
        <strain evidence="1 2">S00070</strain>
    </source>
</reference>
<dbReference type="Proteomes" id="UP000524404">
    <property type="component" value="Unassembled WGS sequence"/>
</dbReference>
<evidence type="ECO:0000313" key="2">
    <source>
        <dbReference type="Proteomes" id="UP000524404"/>
    </source>
</evidence>
<gene>
    <name evidence="1" type="ORF">HNP25_001845</name>
</gene>
<keyword evidence="2" id="KW-1185">Reference proteome</keyword>
<dbReference type="EMBL" id="JACHKT010000010">
    <property type="protein sequence ID" value="MBB6003193.1"/>
    <property type="molecule type" value="Genomic_DNA"/>
</dbReference>
<sequence length="389" mass="46104">MVKLPNFQQFKVLCSQMFRRFFQILLALFLFTAQYCFAQLNNTHLETFQHIDSTKNQQLYFQFNSFSFLKNNEYFGKIADGFTLFGNQFSPKFIYQPAPNVSIEAGIYAWKDFGNDKFTSVKPIFTIKVQKDSSQFLFGNLDGQLNHHLVEPMLNFERVILNRQEFGIQYTKRTSKTFFDSWIDWQQMIYKGSDFQEKIFAGFSWNKRLIQHKNFRLSLPVQLTLQHHGGQITSSKDTNQVVTYTNVALGVEAELKTEGFFQRFKTQNYWLGYRQNSGYNPYFSEGSGIYLNLLAETKVINLMLSYWQSSGFFAEAGGDLYQSIGRVYRNPNQLEKERKLLFFRFMKDWKLIDNLWLTFRFEPYFDLNNHSFEHSEGLFLTYRQGFKVK</sequence>